<dbReference type="PANTHER" id="PTHR43355">
    <property type="entry name" value="FLAVIN REDUCTASE (NADPH)"/>
    <property type="match status" value="1"/>
</dbReference>
<evidence type="ECO:0000313" key="4">
    <source>
        <dbReference type="Proteomes" id="UP000235023"/>
    </source>
</evidence>
<reference evidence="4" key="1">
    <citation type="submission" date="2017-12" db="EMBL/GenBank/DDBJ databases">
        <authorList>
            <consortium name="DOE Joint Genome Institute"/>
            <person name="Mondo S.J."/>
            <person name="Kjaerbolling I."/>
            <person name="Vesth T.C."/>
            <person name="Frisvad J.C."/>
            <person name="Nybo J.L."/>
            <person name="Theobald S."/>
            <person name="Kuo A."/>
            <person name="Bowyer P."/>
            <person name="Matsuda Y."/>
            <person name="Lyhne E.K."/>
            <person name="Kogle M.E."/>
            <person name="Clum A."/>
            <person name="Lipzen A."/>
            <person name="Salamov A."/>
            <person name="Ngan C.Y."/>
            <person name="Daum C."/>
            <person name="Chiniquy J."/>
            <person name="Barry K."/>
            <person name="LaButti K."/>
            <person name="Haridas S."/>
            <person name="Simmons B.A."/>
            <person name="Magnuson J.K."/>
            <person name="Mortensen U.H."/>
            <person name="Larsen T.O."/>
            <person name="Grigoriev I.V."/>
            <person name="Baker S.E."/>
            <person name="Andersen M.R."/>
            <person name="Nordberg H.P."/>
            <person name="Cantor M.N."/>
            <person name="Hua S.X."/>
        </authorList>
    </citation>
    <scope>NUCLEOTIDE SEQUENCE [LARGE SCALE GENOMIC DNA]</scope>
    <source>
        <strain evidence="4">IBT 19404</strain>
    </source>
</reference>
<dbReference type="AlphaFoldDB" id="A0A2J5HHQ9"/>
<dbReference type="GO" id="GO:0042602">
    <property type="term" value="F:riboflavin reductase (NADPH) activity"/>
    <property type="evidence" value="ECO:0007669"/>
    <property type="project" value="TreeGrafter"/>
</dbReference>
<keyword evidence="4" id="KW-1185">Reference proteome</keyword>
<evidence type="ECO:0000256" key="1">
    <source>
        <dbReference type="ARBA" id="ARBA00038376"/>
    </source>
</evidence>
<name>A0A2J5HHQ9_9EURO</name>
<dbReference type="GO" id="GO:0004074">
    <property type="term" value="F:biliverdin reductase [NAD(P)H] activity"/>
    <property type="evidence" value="ECO:0007669"/>
    <property type="project" value="TreeGrafter"/>
</dbReference>
<dbReference type="Proteomes" id="UP000235023">
    <property type="component" value="Unassembled WGS sequence"/>
</dbReference>
<evidence type="ECO:0000313" key="3">
    <source>
        <dbReference type="EMBL" id="PLN76555.1"/>
    </source>
</evidence>
<protein>
    <submittedName>
        <fullName evidence="3">TrkA-N domain dehydrogenase</fullName>
    </submittedName>
</protein>
<feature type="domain" description="NAD(P)-binding" evidence="2">
    <location>
        <begin position="7"/>
        <end position="209"/>
    </location>
</feature>
<dbReference type="InterPro" id="IPR016040">
    <property type="entry name" value="NAD(P)-bd_dom"/>
</dbReference>
<dbReference type="InterPro" id="IPR036291">
    <property type="entry name" value="NAD(P)-bd_dom_sf"/>
</dbReference>
<dbReference type="InterPro" id="IPR051606">
    <property type="entry name" value="Polyketide_Oxido-like"/>
</dbReference>
<organism evidence="3 4">
    <name type="scientific">Aspergillus taichungensis</name>
    <dbReference type="NCBI Taxonomy" id="482145"/>
    <lineage>
        <taxon>Eukaryota</taxon>
        <taxon>Fungi</taxon>
        <taxon>Dikarya</taxon>
        <taxon>Ascomycota</taxon>
        <taxon>Pezizomycotina</taxon>
        <taxon>Eurotiomycetes</taxon>
        <taxon>Eurotiomycetidae</taxon>
        <taxon>Eurotiales</taxon>
        <taxon>Aspergillaceae</taxon>
        <taxon>Aspergillus</taxon>
        <taxon>Aspergillus subgen. Circumdati</taxon>
    </lineage>
</organism>
<dbReference type="Gene3D" id="3.40.50.720">
    <property type="entry name" value="NAD(P)-binding Rossmann-like Domain"/>
    <property type="match status" value="1"/>
</dbReference>
<accession>A0A2J5HHQ9</accession>
<dbReference type="Pfam" id="PF13460">
    <property type="entry name" value="NAD_binding_10"/>
    <property type="match status" value="1"/>
</dbReference>
<dbReference type="PANTHER" id="PTHR43355:SF2">
    <property type="entry name" value="FLAVIN REDUCTASE (NADPH)"/>
    <property type="match status" value="1"/>
</dbReference>
<gene>
    <name evidence="3" type="ORF">BDW42DRAFT_198891</name>
</gene>
<dbReference type="SUPFAM" id="SSF51735">
    <property type="entry name" value="NAD(P)-binding Rossmann-fold domains"/>
    <property type="match status" value="1"/>
</dbReference>
<dbReference type="EMBL" id="KZ559615">
    <property type="protein sequence ID" value="PLN76555.1"/>
    <property type="molecule type" value="Genomic_DNA"/>
</dbReference>
<comment type="similarity">
    <text evidence="1">Belongs to the avfA family.</text>
</comment>
<proteinExistence type="inferred from homology"/>
<evidence type="ECO:0000259" key="2">
    <source>
        <dbReference type="Pfam" id="PF13460"/>
    </source>
</evidence>
<dbReference type="OrthoDB" id="419598at2759"/>
<sequence>MRVLVIGGSGRCGKLVIEELLNRGHQVTTLVRNPTSMGEAQPGLKIVQGTPTNLNDVRAAFQADNDIPKVVIVTLSAPRATDSPFAAPISPPRLMADCNANVVKAMREFHVRKTVILQAFGVGKSWANMHCALRLLMSKSNMIYQYEDHNQTDREVRESGVDFVMVRPSRLVETDETGARVWPDDGKGVGLMASTSRLSVARWLVDAAETTHWDNTAPVITN</sequence>